<feature type="compositionally biased region" description="Basic and acidic residues" evidence="1">
    <location>
        <begin position="8"/>
        <end position="34"/>
    </location>
</feature>
<feature type="non-terminal residue" evidence="2">
    <location>
        <position position="85"/>
    </location>
</feature>
<feature type="region of interest" description="Disordered" evidence="1">
    <location>
        <begin position="48"/>
        <end position="67"/>
    </location>
</feature>
<sequence>MRSVPIRVQEHLQNPKEGERSEGMDREAQQYRDEMEQRAHWVTIFQSRETETMPAKHQNTAKTRAVARPARYASSVFRNAGLPEN</sequence>
<reference evidence="2 3" key="1">
    <citation type="submission" date="2024-02" db="EMBL/GenBank/DDBJ databases">
        <authorList>
            <person name="Chen Y."/>
            <person name="Shah S."/>
            <person name="Dougan E. K."/>
            <person name="Thang M."/>
            <person name="Chan C."/>
        </authorList>
    </citation>
    <scope>NUCLEOTIDE SEQUENCE [LARGE SCALE GENOMIC DNA]</scope>
</reference>
<feature type="region of interest" description="Disordered" evidence="1">
    <location>
        <begin position="1"/>
        <end position="34"/>
    </location>
</feature>
<evidence type="ECO:0000313" key="2">
    <source>
        <dbReference type="EMBL" id="CAK9031963.1"/>
    </source>
</evidence>
<name>A0ABP0KYJ0_9DINO</name>
<comment type="caution">
    <text evidence="2">The sequence shown here is derived from an EMBL/GenBank/DDBJ whole genome shotgun (WGS) entry which is preliminary data.</text>
</comment>
<protein>
    <submittedName>
        <fullName evidence="2">Uncharacterized protein</fullName>
    </submittedName>
</protein>
<keyword evidence="3" id="KW-1185">Reference proteome</keyword>
<dbReference type="Proteomes" id="UP001642464">
    <property type="component" value="Unassembled WGS sequence"/>
</dbReference>
<dbReference type="EMBL" id="CAXAMM010013678">
    <property type="protein sequence ID" value="CAK9031963.1"/>
    <property type="molecule type" value="Genomic_DNA"/>
</dbReference>
<organism evidence="2 3">
    <name type="scientific">Durusdinium trenchii</name>
    <dbReference type="NCBI Taxonomy" id="1381693"/>
    <lineage>
        <taxon>Eukaryota</taxon>
        <taxon>Sar</taxon>
        <taxon>Alveolata</taxon>
        <taxon>Dinophyceae</taxon>
        <taxon>Suessiales</taxon>
        <taxon>Symbiodiniaceae</taxon>
        <taxon>Durusdinium</taxon>
    </lineage>
</organism>
<accession>A0ABP0KYJ0</accession>
<proteinExistence type="predicted"/>
<evidence type="ECO:0000256" key="1">
    <source>
        <dbReference type="SAM" id="MobiDB-lite"/>
    </source>
</evidence>
<gene>
    <name evidence="2" type="ORF">SCF082_LOCUS19863</name>
</gene>
<evidence type="ECO:0000313" key="3">
    <source>
        <dbReference type="Proteomes" id="UP001642464"/>
    </source>
</evidence>